<evidence type="ECO:0000256" key="4">
    <source>
        <dbReference type="ARBA" id="ARBA00047380"/>
    </source>
</evidence>
<comment type="catalytic activity">
    <reaction evidence="5 6">
        <text>L-glutamyl-tRNA(Gln) + L-glutamine + ATP + H2O = L-glutaminyl-tRNA(Gln) + L-glutamate + ADP + phosphate + H(+)</text>
        <dbReference type="Rhea" id="RHEA:17521"/>
        <dbReference type="Rhea" id="RHEA-COMP:9681"/>
        <dbReference type="Rhea" id="RHEA-COMP:9684"/>
        <dbReference type="ChEBI" id="CHEBI:15377"/>
        <dbReference type="ChEBI" id="CHEBI:15378"/>
        <dbReference type="ChEBI" id="CHEBI:29985"/>
        <dbReference type="ChEBI" id="CHEBI:30616"/>
        <dbReference type="ChEBI" id="CHEBI:43474"/>
        <dbReference type="ChEBI" id="CHEBI:58359"/>
        <dbReference type="ChEBI" id="CHEBI:78520"/>
        <dbReference type="ChEBI" id="CHEBI:78521"/>
        <dbReference type="ChEBI" id="CHEBI:456216"/>
    </reaction>
</comment>
<keyword evidence="6" id="KW-0067">ATP-binding</keyword>
<dbReference type="EC" id="6.3.5.-" evidence="6"/>
<keyword evidence="6" id="KW-0436">Ligase</keyword>
<accession>A0ABV1EB93</accession>
<keyword evidence="6" id="KW-0547">Nucleotide-binding</keyword>
<comment type="caution">
    <text evidence="7">The sequence shown here is derived from an EMBL/GenBank/DDBJ whole genome shotgun (WGS) entry which is preliminary data.</text>
</comment>
<name>A0ABV1EB93_9FIRM</name>
<evidence type="ECO:0000256" key="3">
    <source>
        <dbReference type="ARBA" id="ARBA00024799"/>
    </source>
</evidence>
<gene>
    <name evidence="6 7" type="primary">gatC</name>
    <name evidence="7" type="ORF">WMO64_10895</name>
</gene>
<keyword evidence="8" id="KW-1185">Reference proteome</keyword>
<dbReference type="InterPro" id="IPR003837">
    <property type="entry name" value="GatC"/>
</dbReference>
<dbReference type="PANTHER" id="PTHR15004:SF0">
    <property type="entry name" value="GLUTAMYL-TRNA(GLN) AMIDOTRANSFERASE SUBUNIT C, MITOCHONDRIAL"/>
    <property type="match status" value="1"/>
</dbReference>
<sequence>MKITEELVDYVSTLSRLRLPQEEKAKMAGELEQIVTYMDTLNTLDTDGVEPMSHIFPLKNVLRADTVVPSADREVLLSGAPDSDGETFRVPRAVE</sequence>
<dbReference type="PANTHER" id="PTHR15004">
    <property type="entry name" value="GLUTAMYL-TRNA(GLN) AMIDOTRANSFERASE SUBUNIT C, MITOCHONDRIAL"/>
    <property type="match status" value="1"/>
</dbReference>
<evidence type="ECO:0000256" key="6">
    <source>
        <dbReference type="HAMAP-Rule" id="MF_00122"/>
    </source>
</evidence>
<evidence type="ECO:0000313" key="8">
    <source>
        <dbReference type="Proteomes" id="UP001464378"/>
    </source>
</evidence>
<comment type="subunit">
    <text evidence="2 6">Heterotrimer of A, B and C subunits.</text>
</comment>
<comment type="similarity">
    <text evidence="1 6">Belongs to the GatC family.</text>
</comment>
<dbReference type="HAMAP" id="MF_00122">
    <property type="entry name" value="GatC"/>
    <property type="match status" value="1"/>
</dbReference>
<organism evidence="7 8">
    <name type="scientific">Pseudoflavonifractor intestinihominis</name>
    <dbReference type="NCBI Taxonomy" id="3133171"/>
    <lineage>
        <taxon>Bacteria</taxon>
        <taxon>Bacillati</taxon>
        <taxon>Bacillota</taxon>
        <taxon>Clostridia</taxon>
        <taxon>Eubacteriales</taxon>
        <taxon>Oscillospiraceae</taxon>
        <taxon>Pseudoflavonifractor</taxon>
    </lineage>
</organism>
<reference evidence="7 8" key="1">
    <citation type="submission" date="2024-03" db="EMBL/GenBank/DDBJ databases">
        <title>Human intestinal bacterial collection.</title>
        <authorList>
            <person name="Pauvert C."/>
            <person name="Hitch T.C.A."/>
            <person name="Clavel T."/>
        </authorList>
    </citation>
    <scope>NUCLEOTIDE SEQUENCE [LARGE SCALE GENOMIC DNA]</scope>
    <source>
        <strain evidence="7 8">CLA-AP-H29</strain>
    </source>
</reference>
<dbReference type="Proteomes" id="UP001464378">
    <property type="component" value="Unassembled WGS sequence"/>
</dbReference>
<evidence type="ECO:0000256" key="2">
    <source>
        <dbReference type="ARBA" id="ARBA00011123"/>
    </source>
</evidence>
<dbReference type="InterPro" id="IPR036113">
    <property type="entry name" value="Asp/Glu-ADT_sf_sub_c"/>
</dbReference>
<evidence type="ECO:0000256" key="5">
    <source>
        <dbReference type="ARBA" id="ARBA00047913"/>
    </source>
</evidence>
<dbReference type="Pfam" id="PF02686">
    <property type="entry name" value="GatC"/>
    <property type="match status" value="1"/>
</dbReference>
<proteinExistence type="inferred from homology"/>
<dbReference type="RefSeq" id="WP_294518167.1">
    <property type="nucleotide sequence ID" value="NZ_JBBMFK010000017.1"/>
</dbReference>
<dbReference type="SUPFAM" id="SSF141000">
    <property type="entry name" value="Glu-tRNAGln amidotransferase C subunit"/>
    <property type="match status" value="1"/>
</dbReference>
<keyword evidence="6" id="KW-0648">Protein biosynthesis</keyword>
<dbReference type="NCBIfam" id="TIGR00135">
    <property type="entry name" value="gatC"/>
    <property type="match status" value="1"/>
</dbReference>
<protein>
    <recommendedName>
        <fullName evidence="6">Aspartyl/glutamyl-tRNA(Asn/Gln) amidotransferase subunit C</fullName>
        <shortName evidence="6">Asp/Glu-ADT subunit C</shortName>
        <ecNumber evidence="6">6.3.5.-</ecNumber>
    </recommendedName>
</protein>
<evidence type="ECO:0000313" key="7">
    <source>
        <dbReference type="EMBL" id="MEQ2443970.1"/>
    </source>
</evidence>
<dbReference type="EMBL" id="JBBMFK010000017">
    <property type="protein sequence ID" value="MEQ2443970.1"/>
    <property type="molecule type" value="Genomic_DNA"/>
</dbReference>
<evidence type="ECO:0000256" key="1">
    <source>
        <dbReference type="ARBA" id="ARBA00010757"/>
    </source>
</evidence>
<comment type="function">
    <text evidence="3 6">Allows the formation of correctly charged Asn-tRNA(Asn) or Gln-tRNA(Gln) through the transamidation of misacylated Asp-tRNA(Asn) or Glu-tRNA(Gln) in organisms which lack either or both of asparaginyl-tRNA or glutaminyl-tRNA synthetases. The reaction takes place in the presence of glutamine and ATP through an activated phospho-Asp-tRNA(Asn) or phospho-Glu-tRNA(Gln).</text>
</comment>
<comment type="catalytic activity">
    <reaction evidence="4 6">
        <text>L-aspartyl-tRNA(Asn) + L-glutamine + ATP + H2O = L-asparaginyl-tRNA(Asn) + L-glutamate + ADP + phosphate + 2 H(+)</text>
        <dbReference type="Rhea" id="RHEA:14513"/>
        <dbReference type="Rhea" id="RHEA-COMP:9674"/>
        <dbReference type="Rhea" id="RHEA-COMP:9677"/>
        <dbReference type="ChEBI" id="CHEBI:15377"/>
        <dbReference type="ChEBI" id="CHEBI:15378"/>
        <dbReference type="ChEBI" id="CHEBI:29985"/>
        <dbReference type="ChEBI" id="CHEBI:30616"/>
        <dbReference type="ChEBI" id="CHEBI:43474"/>
        <dbReference type="ChEBI" id="CHEBI:58359"/>
        <dbReference type="ChEBI" id="CHEBI:78515"/>
        <dbReference type="ChEBI" id="CHEBI:78516"/>
        <dbReference type="ChEBI" id="CHEBI:456216"/>
    </reaction>
</comment>
<dbReference type="Gene3D" id="1.10.20.60">
    <property type="entry name" value="Glu-tRNAGln amidotransferase C subunit, N-terminal domain"/>
    <property type="match status" value="1"/>
</dbReference>